<gene>
    <name evidence="2" type="primary">YJ9J</name>
</gene>
<dbReference type="Gene3D" id="3.90.79.10">
    <property type="entry name" value="Nucleoside Triphosphate Pyrophosphohydrolase"/>
    <property type="match status" value="1"/>
</dbReference>
<evidence type="ECO:0000259" key="1">
    <source>
        <dbReference type="PROSITE" id="PS51462"/>
    </source>
</evidence>
<dbReference type="InterPro" id="IPR031804">
    <property type="entry name" value="DUF4743"/>
</dbReference>
<dbReference type="PANTHER" id="PTHR13622:SF8">
    <property type="entry name" value="THIAMIN PYROPHOSPHOKINASE 1"/>
    <property type="match status" value="1"/>
</dbReference>
<protein>
    <submittedName>
        <fullName evidence="2">YJR142W</fullName>
    </submittedName>
</protein>
<organism evidence="2">
    <name type="scientific">Caligus clemensi</name>
    <name type="common">Sea louse</name>
    <dbReference type="NCBI Taxonomy" id="344056"/>
    <lineage>
        <taxon>Eukaryota</taxon>
        <taxon>Metazoa</taxon>
        <taxon>Ecdysozoa</taxon>
        <taxon>Arthropoda</taxon>
        <taxon>Crustacea</taxon>
        <taxon>Multicrustacea</taxon>
        <taxon>Hexanauplia</taxon>
        <taxon>Copepoda</taxon>
        <taxon>Siphonostomatoida</taxon>
        <taxon>Caligidae</taxon>
        <taxon>Caligus</taxon>
    </lineage>
</organism>
<dbReference type="CDD" id="cd03676">
    <property type="entry name" value="NUDIX_Tnr3_like"/>
    <property type="match status" value="1"/>
</dbReference>
<dbReference type="FunFam" id="3.90.79.10:FF:000019">
    <property type="entry name" value="Thiamin pyrophosphokinase, putative"/>
    <property type="match status" value="1"/>
</dbReference>
<dbReference type="Pfam" id="PF15916">
    <property type="entry name" value="DUF4743"/>
    <property type="match status" value="1"/>
</dbReference>
<evidence type="ECO:0000313" key="2">
    <source>
        <dbReference type="EMBL" id="ACO15725.1"/>
    </source>
</evidence>
<dbReference type="Pfam" id="PF00293">
    <property type="entry name" value="NUDIX"/>
    <property type="match status" value="1"/>
</dbReference>
<dbReference type="SUPFAM" id="SSF55811">
    <property type="entry name" value="Nudix"/>
    <property type="match status" value="1"/>
</dbReference>
<sequence length="327" mass="37044">MMNHSAQMFFRMSSGITAPSDVLSLARYCNNFYLGPYKRQECKPLYFGQVQIGLIRGPIEKILRKYDDVFKVEPDSVSILKSGEGESSHISSKIDSVLRDIRTNHPELSALQGWRNENYNIKASFSDPVPLLKMERSATCLFGARQYGIDINCYVNHPDKGTCLWFQKRSRSKPTWPGRWDNFVAGGLSEGYGILETAIKEANEEASVPKEIAERMTSKGCVSFFFESERGIFPQTEFVFDLELPLDFTPSVNDGEVEEFELLPTDEVLSRVLSPDMKVTSCPITIDFLFRKGYINISNEPDLPELLELTHIPLHTLYGTRSTEHGA</sequence>
<name>C1C372_CALCM</name>
<reference evidence="2" key="1">
    <citation type="submission" date="2009-03" db="EMBL/GenBank/DDBJ databases">
        <title>Caligus clemensi ESTs and full-length cDNAs.</title>
        <authorList>
            <person name="Yasuike M."/>
            <person name="von Schalburg K."/>
            <person name="Cooper G."/>
            <person name="Leong J."/>
            <person name="Jones S.R.M."/>
            <person name="Koop B.F."/>
        </authorList>
    </citation>
    <scope>NUCLEOTIDE SEQUENCE</scope>
    <source>
        <tissue evidence="2">Whole</tissue>
    </source>
</reference>
<dbReference type="PROSITE" id="PS51462">
    <property type="entry name" value="NUDIX"/>
    <property type="match status" value="1"/>
</dbReference>
<accession>C1C372</accession>
<dbReference type="InterPro" id="IPR015797">
    <property type="entry name" value="NUDIX_hydrolase-like_dom_sf"/>
</dbReference>
<dbReference type="InterPro" id="IPR000086">
    <property type="entry name" value="NUDIX_hydrolase_dom"/>
</dbReference>
<dbReference type="AlphaFoldDB" id="C1C372"/>
<proteinExistence type="evidence at transcript level"/>
<dbReference type="PANTHER" id="PTHR13622">
    <property type="entry name" value="THIAMIN PYROPHOSPHOKINASE"/>
    <property type="match status" value="1"/>
</dbReference>
<dbReference type="EMBL" id="BT081301">
    <property type="protein sequence ID" value="ACO15725.1"/>
    <property type="molecule type" value="mRNA"/>
</dbReference>
<feature type="domain" description="Nudix hydrolase" evidence="1">
    <location>
        <begin position="146"/>
        <end position="285"/>
    </location>
</feature>
<dbReference type="GO" id="GO:0044715">
    <property type="term" value="F:8-oxo-dGDP phosphatase activity"/>
    <property type="evidence" value="ECO:0007669"/>
    <property type="project" value="UniProtKB-ARBA"/>
</dbReference>